<gene>
    <name evidence="2" type="ORF">SAMN05444515_109118</name>
</gene>
<evidence type="ECO:0000313" key="3">
    <source>
        <dbReference type="Proteomes" id="UP000199256"/>
    </source>
</evidence>
<dbReference type="EMBL" id="FOAA01000009">
    <property type="protein sequence ID" value="SEL11004.1"/>
    <property type="molecule type" value="Genomic_DNA"/>
</dbReference>
<dbReference type="RefSeq" id="WP_090253714.1">
    <property type="nucleotide sequence ID" value="NZ_FOAA01000009.1"/>
</dbReference>
<accession>A0A1H7MIM5</accession>
<dbReference type="AlphaFoldDB" id="A0A1H7MIM5"/>
<keyword evidence="1" id="KW-0812">Transmembrane</keyword>
<feature type="transmembrane region" description="Helical" evidence="1">
    <location>
        <begin position="54"/>
        <end position="74"/>
    </location>
</feature>
<dbReference type="OrthoDB" id="5796610at2"/>
<proteinExistence type="predicted"/>
<sequence>MNQTDPKNAPVHHTVLAYLLAPWHLKDMPGITPEDRQARAAWCRDHCGTFAGRWMLIALGAWMIQISPLGFLFMLGGMPLLALFFPVAFIIGIAHLVAQLVSQKRAGPPRIDPPADRDDWD</sequence>
<name>A0A1H7MIM5_9GAMM</name>
<dbReference type="Proteomes" id="UP000199256">
    <property type="component" value="Unassembled WGS sequence"/>
</dbReference>
<organism evidence="2 3">
    <name type="scientific">Ectothiorhodospira marina</name>
    <dbReference type="NCBI Taxonomy" id="1396821"/>
    <lineage>
        <taxon>Bacteria</taxon>
        <taxon>Pseudomonadati</taxon>
        <taxon>Pseudomonadota</taxon>
        <taxon>Gammaproteobacteria</taxon>
        <taxon>Chromatiales</taxon>
        <taxon>Ectothiorhodospiraceae</taxon>
        <taxon>Ectothiorhodospira</taxon>
    </lineage>
</organism>
<keyword evidence="3" id="KW-1185">Reference proteome</keyword>
<evidence type="ECO:0000313" key="2">
    <source>
        <dbReference type="EMBL" id="SEL11004.1"/>
    </source>
</evidence>
<keyword evidence="1" id="KW-0472">Membrane</keyword>
<protein>
    <submittedName>
        <fullName evidence="2">Uncharacterized protein</fullName>
    </submittedName>
</protein>
<feature type="transmembrane region" description="Helical" evidence="1">
    <location>
        <begin position="80"/>
        <end position="101"/>
    </location>
</feature>
<evidence type="ECO:0000256" key="1">
    <source>
        <dbReference type="SAM" id="Phobius"/>
    </source>
</evidence>
<reference evidence="3" key="1">
    <citation type="submission" date="2016-10" db="EMBL/GenBank/DDBJ databases">
        <authorList>
            <person name="Varghese N."/>
            <person name="Submissions S."/>
        </authorList>
    </citation>
    <scope>NUCLEOTIDE SEQUENCE [LARGE SCALE GENOMIC DNA]</scope>
    <source>
        <strain evidence="3">DSM 241</strain>
    </source>
</reference>
<keyword evidence="1" id="KW-1133">Transmembrane helix</keyword>